<reference evidence="10" key="1">
    <citation type="submission" date="2016-10" db="EMBL/GenBank/DDBJ databases">
        <authorList>
            <person name="Varghese N."/>
        </authorList>
    </citation>
    <scope>NUCLEOTIDE SEQUENCE [LARGE SCALE GENOMIC DNA]</scope>
    <source>
        <strain evidence="10">HL 19</strain>
    </source>
</reference>
<evidence type="ECO:0000313" key="10">
    <source>
        <dbReference type="Proteomes" id="UP000183104"/>
    </source>
</evidence>
<dbReference type="NCBIfam" id="NF003661">
    <property type="entry name" value="PRK05291.1-3"/>
    <property type="match status" value="1"/>
</dbReference>
<organism evidence="9 10">
    <name type="scientific">Thiohalorhabdus denitrificans</name>
    <dbReference type="NCBI Taxonomy" id="381306"/>
    <lineage>
        <taxon>Bacteria</taxon>
        <taxon>Pseudomonadati</taxon>
        <taxon>Pseudomonadota</taxon>
        <taxon>Gammaproteobacteria</taxon>
        <taxon>Thiohalorhabdales</taxon>
        <taxon>Thiohalorhabdaceae</taxon>
        <taxon>Thiohalorhabdus</taxon>
    </lineage>
</organism>
<accession>A0A0P9ES06</accession>
<dbReference type="EMBL" id="FMUN01000004">
    <property type="protein sequence ID" value="SCY23786.1"/>
    <property type="molecule type" value="Genomic_DNA"/>
</dbReference>
<feature type="binding site" evidence="6">
    <location>
        <position position="127"/>
    </location>
    <ligand>
        <name>(6S)-5-formyl-5,6,7,8-tetrahydrofolate</name>
        <dbReference type="ChEBI" id="CHEBI:57457"/>
    </ligand>
</feature>
<dbReference type="SUPFAM" id="SSF116878">
    <property type="entry name" value="TrmE connector domain"/>
    <property type="match status" value="1"/>
</dbReference>
<dbReference type="InterPro" id="IPR004520">
    <property type="entry name" value="GTPase_MnmE"/>
</dbReference>
<comment type="caution">
    <text evidence="6">Lacks conserved residue(s) required for the propagation of feature annotation.</text>
</comment>
<dbReference type="InterPro" id="IPR025867">
    <property type="entry name" value="MnmE_helical"/>
</dbReference>
<keyword evidence="4 6" id="KW-0630">Potassium</keyword>
<protein>
    <recommendedName>
        <fullName evidence="6">tRNA modification GTPase MnmE</fullName>
        <ecNumber evidence="6">3.6.-.-</ecNumber>
    </recommendedName>
</protein>
<feature type="binding site" evidence="6">
    <location>
        <position position="237"/>
    </location>
    <ligand>
        <name>Mg(2+)</name>
        <dbReference type="ChEBI" id="CHEBI:18420"/>
    </ligand>
</feature>
<comment type="function">
    <text evidence="6">Exhibits a very high intrinsic GTPase hydrolysis rate. Involved in the addition of a carboxymethylaminomethyl (cmnm) group at the wobble position (U34) of certain tRNAs, forming tRNA-cmnm(5)s(2)U34.</text>
</comment>
<sequence>MVGDAENHVAGRTIAAIASPPGRGGVGVVRVSGPLAQAIGLTVSGRGDLQPRYCHFATFRDSRGEPLDQGLVVFFPGPRSFTGEDVVELHGHGGPAVLNGILQAAFDAGAEAAEAGEFTRRAFLNDRMDLSQAEAVAELIEADSLAGARAALRSLEGEFGRQVEQLAEELADLRVFVEGSLDFPDEDVDFLATGDVDGRLSAVRERLTRLRERASTGVRLSEGFLVVLAGRPNAGKSSLLNCLAGRESAIVTERAGTTRDILREKVALDGFHVELADTAGLRETDDPVEREGVRRARDLVERADLVFFLVDSQQGWTSEDAREWGRLPEDRRVALWTKADLDAAEGAPAISCTGEPGVGPLEEELRRRLPLQGGGDALGARQRHLEVLDRVATELASAAGTLQNYGSGDLVAQDLRRAHEALGEITGRVHSDDLLGRIFATFCIGK</sequence>
<dbReference type="Proteomes" id="UP000183104">
    <property type="component" value="Unassembled WGS sequence"/>
</dbReference>
<proteinExistence type="inferred from homology"/>
<dbReference type="HAMAP" id="MF_00379">
    <property type="entry name" value="GTPase_MnmE"/>
    <property type="match status" value="1"/>
</dbReference>
<dbReference type="InterPro" id="IPR018948">
    <property type="entry name" value="GTP-bd_TrmE_N"/>
</dbReference>
<dbReference type="PROSITE" id="PS51709">
    <property type="entry name" value="G_TRME"/>
    <property type="match status" value="1"/>
</dbReference>
<dbReference type="GO" id="GO:0005525">
    <property type="term" value="F:GTP binding"/>
    <property type="evidence" value="ECO:0007669"/>
    <property type="project" value="UniProtKB-UniRule"/>
</dbReference>
<evidence type="ECO:0000256" key="6">
    <source>
        <dbReference type="HAMAP-Rule" id="MF_00379"/>
    </source>
</evidence>
<comment type="subcellular location">
    <subcellularLocation>
        <location evidence="6">Cytoplasm</location>
    </subcellularLocation>
</comment>
<comment type="cofactor">
    <cofactor evidence="6">
        <name>K(+)</name>
        <dbReference type="ChEBI" id="CHEBI:29103"/>
    </cofactor>
    <text evidence="6">Binds 1 potassium ion per subunit.</text>
</comment>
<gene>
    <name evidence="6" type="primary">mnmE</name>
    <name evidence="6" type="synonym">trmE</name>
    <name evidence="9" type="ORF">SAMN05661077_1547</name>
</gene>
<keyword evidence="6" id="KW-0963">Cytoplasm</keyword>
<dbReference type="PANTHER" id="PTHR42714">
    <property type="entry name" value="TRNA MODIFICATION GTPASE GTPBP3"/>
    <property type="match status" value="1"/>
</dbReference>
<dbReference type="InterPro" id="IPR006073">
    <property type="entry name" value="GTP-bd"/>
</dbReference>
<keyword evidence="5 6" id="KW-0342">GTP-binding</keyword>
<dbReference type="InterPro" id="IPR005225">
    <property type="entry name" value="Small_GTP-bd"/>
</dbReference>
<comment type="similarity">
    <text evidence="1 6 7">Belongs to the TRAFAC class TrmE-Era-EngA-EngB-Septin-like GTPase superfamily. TrmE GTPase family.</text>
</comment>
<evidence type="ECO:0000256" key="7">
    <source>
        <dbReference type="RuleBase" id="RU003313"/>
    </source>
</evidence>
<dbReference type="AlphaFoldDB" id="A0A0P9ES06"/>
<dbReference type="STRING" id="381306.AN478_01780"/>
<keyword evidence="6" id="KW-0460">Magnesium</keyword>
<dbReference type="NCBIfam" id="TIGR00450">
    <property type="entry name" value="mnmE_trmE_thdF"/>
    <property type="match status" value="1"/>
</dbReference>
<feature type="binding site" evidence="6">
    <location>
        <position position="30"/>
    </location>
    <ligand>
        <name>(6S)-5-formyl-5,6,7,8-tetrahydrofolate</name>
        <dbReference type="ChEBI" id="CHEBI:57457"/>
    </ligand>
</feature>
<evidence type="ECO:0000256" key="4">
    <source>
        <dbReference type="ARBA" id="ARBA00022958"/>
    </source>
</evidence>
<feature type="binding site" evidence="6">
    <location>
        <position position="258"/>
    </location>
    <ligand>
        <name>Mg(2+)</name>
        <dbReference type="ChEBI" id="CHEBI:18420"/>
    </ligand>
</feature>
<dbReference type="InterPro" id="IPR027368">
    <property type="entry name" value="MnmE_dom2"/>
</dbReference>
<feature type="binding site" evidence="6">
    <location>
        <position position="88"/>
    </location>
    <ligand>
        <name>(6S)-5-formyl-5,6,7,8-tetrahydrofolate</name>
        <dbReference type="ChEBI" id="CHEBI:57457"/>
    </ligand>
</feature>
<keyword evidence="6" id="KW-0378">Hydrolase</keyword>
<feature type="domain" description="TrmE-type G" evidence="8">
    <location>
        <begin position="223"/>
        <end position="370"/>
    </location>
</feature>
<keyword evidence="10" id="KW-1185">Reference proteome</keyword>
<dbReference type="Pfam" id="PF01926">
    <property type="entry name" value="MMR_HSR1"/>
    <property type="match status" value="1"/>
</dbReference>
<evidence type="ECO:0000313" key="9">
    <source>
        <dbReference type="EMBL" id="SCY23786.1"/>
    </source>
</evidence>
<dbReference type="Gene3D" id="3.30.1360.120">
    <property type="entry name" value="Probable tRNA modification gtpase trme, domain 1"/>
    <property type="match status" value="1"/>
</dbReference>
<keyword evidence="6" id="KW-0479">Metal-binding</keyword>
<dbReference type="InterPro" id="IPR027417">
    <property type="entry name" value="P-loop_NTPase"/>
</dbReference>
<dbReference type="Pfam" id="PF10396">
    <property type="entry name" value="TrmE_N"/>
    <property type="match status" value="1"/>
</dbReference>
<dbReference type="NCBIfam" id="TIGR00231">
    <property type="entry name" value="small_GTP"/>
    <property type="match status" value="1"/>
</dbReference>
<evidence type="ECO:0000256" key="2">
    <source>
        <dbReference type="ARBA" id="ARBA00022694"/>
    </source>
</evidence>
<dbReference type="InterPro" id="IPR031168">
    <property type="entry name" value="G_TrmE"/>
</dbReference>
<keyword evidence="2 6" id="KW-0819">tRNA processing</keyword>
<dbReference type="GO" id="GO:0005829">
    <property type="term" value="C:cytosol"/>
    <property type="evidence" value="ECO:0007669"/>
    <property type="project" value="TreeGrafter"/>
</dbReference>
<feature type="binding site" evidence="6">
    <location>
        <position position="446"/>
    </location>
    <ligand>
        <name>(6S)-5-formyl-5,6,7,8-tetrahydrofolate</name>
        <dbReference type="ChEBI" id="CHEBI:57457"/>
    </ligand>
</feature>
<dbReference type="RefSeq" id="WP_054964913.1">
    <property type="nucleotide sequence ID" value="NZ_FMUN01000004.1"/>
</dbReference>
<keyword evidence="3 6" id="KW-0547">Nucleotide-binding</keyword>
<dbReference type="GO" id="GO:0046872">
    <property type="term" value="F:metal ion binding"/>
    <property type="evidence" value="ECO:0007669"/>
    <property type="project" value="UniProtKB-KW"/>
</dbReference>
<name>A0A0P9ES06_9GAMM</name>
<evidence type="ECO:0000256" key="3">
    <source>
        <dbReference type="ARBA" id="ARBA00022741"/>
    </source>
</evidence>
<dbReference type="PANTHER" id="PTHR42714:SF2">
    <property type="entry name" value="TRNA MODIFICATION GTPASE GTPBP3, MITOCHONDRIAL"/>
    <property type="match status" value="1"/>
</dbReference>
<dbReference type="EC" id="3.6.-.-" evidence="6"/>
<dbReference type="Gene3D" id="3.40.50.300">
    <property type="entry name" value="P-loop containing nucleotide triphosphate hydrolases"/>
    <property type="match status" value="1"/>
</dbReference>
<dbReference type="GO" id="GO:0003924">
    <property type="term" value="F:GTPase activity"/>
    <property type="evidence" value="ECO:0007669"/>
    <property type="project" value="UniProtKB-UniRule"/>
</dbReference>
<evidence type="ECO:0000259" key="8">
    <source>
        <dbReference type="PROSITE" id="PS51709"/>
    </source>
</evidence>
<comment type="subunit">
    <text evidence="6">Homodimer. Heterotetramer of two MnmE and two MnmG subunits.</text>
</comment>
<evidence type="ECO:0000256" key="5">
    <source>
        <dbReference type="ARBA" id="ARBA00023134"/>
    </source>
</evidence>
<feature type="binding site" evidence="6">
    <location>
        <begin position="233"/>
        <end position="238"/>
    </location>
    <ligand>
        <name>GTP</name>
        <dbReference type="ChEBI" id="CHEBI:37565"/>
    </ligand>
</feature>
<dbReference type="SUPFAM" id="SSF52540">
    <property type="entry name" value="P-loop containing nucleoside triphosphate hydrolases"/>
    <property type="match status" value="1"/>
</dbReference>
<dbReference type="Pfam" id="PF12631">
    <property type="entry name" value="MnmE_helical"/>
    <property type="match status" value="1"/>
</dbReference>
<feature type="binding site" evidence="6">
    <location>
        <begin position="252"/>
        <end position="258"/>
    </location>
    <ligand>
        <name>GTP</name>
        <dbReference type="ChEBI" id="CHEBI:37565"/>
    </ligand>
</feature>
<feature type="binding site" evidence="6">
    <location>
        <begin position="277"/>
        <end position="280"/>
    </location>
    <ligand>
        <name>GTP</name>
        <dbReference type="ChEBI" id="CHEBI:37565"/>
    </ligand>
</feature>
<dbReference type="CDD" id="cd14858">
    <property type="entry name" value="TrmE_N"/>
    <property type="match status" value="1"/>
</dbReference>
<dbReference type="InterPro" id="IPR027266">
    <property type="entry name" value="TrmE/GcvT-like"/>
</dbReference>
<dbReference type="CDD" id="cd04164">
    <property type="entry name" value="trmE"/>
    <property type="match status" value="1"/>
</dbReference>
<evidence type="ECO:0000256" key="1">
    <source>
        <dbReference type="ARBA" id="ARBA00011043"/>
    </source>
</evidence>
<dbReference type="PATRIC" id="fig|381306.5.peg.1910"/>
<dbReference type="GO" id="GO:0002098">
    <property type="term" value="P:tRNA wobble uridine modification"/>
    <property type="evidence" value="ECO:0007669"/>
    <property type="project" value="TreeGrafter"/>
</dbReference>
<dbReference type="Gene3D" id="1.20.120.430">
    <property type="entry name" value="tRNA modification GTPase MnmE domain 2"/>
    <property type="match status" value="1"/>
</dbReference>
<dbReference type="OrthoDB" id="9805918at2"/>
<dbReference type="GO" id="GO:0030488">
    <property type="term" value="P:tRNA methylation"/>
    <property type="evidence" value="ECO:0007669"/>
    <property type="project" value="TreeGrafter"/>
</dbReference>